<protein>
    <submittedName>
        <fullName evidence="1">Uncharacterized protein</fullName>
    </submittedName>
</protein>
<sequence length="566" mass="61404">MAVSADLGGGPAGIASFVSRSDIVESGSDIAFDAMLYPASGPAAPVRARIARAGADTITLSGDFGAGPIRAGLTRVGAALRRLTLVVDAIDGFDVPDDSLLGGSGGTDVASCLAKASIAVSPVPRLTVRPDPYGRTVHTPAELHELMTLWGKPPARAADPWWLNVLMGGRFDGRGYGDVSGVLYDVSTDEDAFPRQGVAVFLASKGIAEHAPGSENWKREILFTLVHEIGHGLNLPHAFDEGRDTALTWMNYPSRLGPDVFWKKFDYSFDERERHFLCHAPHADIAPGACAYAARRSDLLSGGRVGDAAFRHVPAPEDGDERARPRLEIGPLKPHYVFGEPVFLKVELVNEGTTSLRYAKAFDPSDGLLTVTVVKPHGEVRIVRSPFALCQDHRLRRLGPGQRVAFDGIFVAFDADGALFDEPGRYTLSARYAGVPGHVLTAPETRLRVLHPTRDEERVAILVWDKPLLMRAIGLRQPLIARDDWETYREAVTHRLPIDPGNTTPAFLIYTAALGWMKPHKPACAARGYEADLAKAGAHLRKVHAAHLPSGVVRKKRRIARELRGD</sequence>
<gene>
    <name evidence="1" type="ORF">MRSR164_03290</name>
</gene>
<organism evidence="1 2">
    <name type="scientific">Methylobacterium radiotolerans</name>
    <dbReference type="NCBI Taxonomy" id="31998"/>
    <lineage>
        <taxon>Bacteria</taxon>
        <taxon>Pseudomonadati</taxon>
        <taxon>Pseudomonadota</taxon>
        <taxon>Alphaproteobacteria</taxon>
        <taxon>Hyphomicrobiales</taxon>
        <taxon>Methylobacteriaceae</taxon>
        <taxon>Methylobacterium</taxon>
    </lineage>
</organism>
<name>A0ABU7T684_9HYPH</name>
<evidence type="ECO:0000313" key="2">
    <source>
        <dbReference type="Proteomes" id="UP001349262"/>
    </source>
</evidence>
<dbReference type="EMBL" id="MLBY01000002">
    <property type="protein sequence ID" value="MEE7455864.1"/>
    <property type="molecule type" value="Genomic_DNA"/>
</dbReference>
<keyword evidence="2" id="KW-1185">Reference proteome</keyword>
<proteinExistence type="predicted"/>
<comment type="caution">
    <text evidence="1">The sequence shown here is derived from an EMBL/GenBank/DDBJ whole genome shotgun (WGS) entry which is preliminary data.</text>
</comment>
<dbReference type="Proteomes" id="UP001349262">
    <property type="component" value="Unassembled WGS sequence"/>
</dbReference>
<dbReference type="SUPFAM" id="SSF55486">
    <property type="entry name" value="Metalloproteases ('zincins'), catalytic domain"/>
    <property type="match status" value="1"/>
</dbReference>
<reference evidence="1 2" key="1">
    <citation type="journal article" date="2012" name="Genet. Mol. Biol.">
        <title>Analysis of 16S rRNA and mxaF genes revealing insights into Methylobacterium niche-specific plant association.</title>
        <authorList>
            <person name="Dourado M.N."/>
            <person name="Andreote F.D."/>
            <person name="Dini-Andreote F."/>
            <person name="Conti R."/>
            <person name="Araujo J.M."/>
            <person name="Araujo W.L."/>
        </authorList>
    </citation>
    <scope>NUCLEOTIDE SEQUENCE [LARGE SCALE GENOMIC DNA]</scope>
    <source>
        <strain evidence="1 2">SR1.6/4</strain>
    </source>
</reference>
<accession>A0ABU7T684</accession>
<evidence type="ECO:0000313" key="1">
    <source>
        <dbReference type="EMBL" id="MEE7455864.1"/>
    </source>
</evidence>